<protein>
    <submittedName>
        <fullName evidence="2">Uncharacterized protein</fullName>
    </submittedName>
</protein>
<keyword evidence="1" id="KW-0812">Transmembrane</keyword>
<feature type="transmembrane region" description="Helical" evidence="1">
    <location>
        <begin position="208"/>
        <end position="229"/>
    </location>
</feature>
<feature type="transmembrane region" description="Helical" evidence="1">
    <location>
        <begin position="147"/>
        <end position="170"/>
    </location>
</feature>
<accession>A0A8I0S7X3</accession>
<evidence type="ECO:0000313" key="2">
    <source>
        <dbReference type="EMBL" id="MBF4629630.1"/>
    </source>
</evidence>
<keyword evidence="1" id="KW-1133">Transmembrane helix</keyword>
<dbReference type="Proteomes" id="UP000634579">
    <property type="component" value="Unassembled WGS sequence"/>
</dbReference>
<keyword evidence="3" id="KW-1185">Reference proteome</keyword>
<gene>
    <name evidence="2" type="ORF">ITJ42_00180</name>
</gene>
<sequence>MSAAATYHRALALALLPFLVAASFMLYVLPRDTGTLFAWTIDPPITAMLLGSAYVGGIWFFGASTRTGSWRAVRRGMPAVLVFASLLLIATLMHLDRFHAGHPSFIAWSALYLTAPVLVLIEIRLHRGEDVGADAPREHRIALPVRVALAVLGLGSLAAGLTLFLAPVLALTAWPWALTPLTAQVVGAVLTLPGVVNLQLLTDSRWSAFRTVFQAQLVSLAFIIGALVLGRGDLSSTPGAVAFAAGIGLTALAYVLLYVYCEARLRSVRAPVQVRDDESRTLATPAA</sequence>
<dbReference type="AlphaFoldDB" id="A0A8I0S7X3"/>
<dbReference type="RefSeq" id="WP_194673932.1">
    <property type="nucleotide sequence ID" value="NZ_JADKRP010000001.1"/>
</dbReference>
<evidence type="ECO:0000313" key="3">
    <source>
        <dbReference type="Proteomes" id="UP000634579"/>
    </source>
</evidence>
<evidence type="ECO:0000256" key="1">
    <source>
        <dbReference type="SAM" id="Phobius"/>
    </source>
</evidence>
<reference evidence="2 3" key="1">
    <citation type="submission" date="2020-10" db="EMBL/GenBank/DDBJ databases">
        <title>Draft genome sequences of plant-associated actinobacteria.</title>
        <authorList>
            <person name="Tarlachkov S.V."/>
            <person name="Starodumova I.P."/>
            <person name="Dorofeeva L.V."/>
            <person name="Prisyazhnaya N.V."/>
            <person name="Roubtsova T.V."/>
            <person name="Chizhov V.N."/>
            <person name="Nadler S.A."/>
            <person name="Subbotin S.A."/>
            <person name="Evtushenko L.I."/>
        </authorList>
    </citation>
    <scope>NUCLEOTIDE SEQUENCE [LARGE SCALE GENOMIC DNA]</scope>
    <source>
        <strain evidence="2 3">VKM Ac-2886</strain>
    </source>
</reference>
<name>A0A8I0S7X3_9MICO</name>
<feature type="transmembrane region" description="Helical" evidence="1">
    <location>
        <begin position="105"/>
        <end position="126"/>
    </location>
</feature>
<feature type="transmembrane region" description="Helical" evidence="1">
    <location>
        <begin position="46"/>
        <end position="64"/>
    </location>
</feature>
<feature type="transmembrane region" description="Helical" evidence="1">
    <location>
        <begin position="176"/>
        <end position="196"/>
    </location>
</feature>
<comment type="caution">
    <text evidence="2">The sequence shown here is derived from an EMBL/GenBank/DDBJ whole genome shotgun (WGS) entry which is preliminary data.</text>
</comment>
<organism evidence="2 3">
    <name type="scientific">Clavibacter phaseoli</name>
    <dbReference type="NCBI Taxonomy" id="1734031"/>
    <lineage>
        <taxon>Bacteria</taxon>
        <taxon>Bacillati</taxon>
        <taxon>Actinomycetota</taxon>
        <taxon>Actinomycetes</taxon>
        <taxon>Micrococcales</taxon>
        <taxon>Microbacteriaceae</taxon>
        <taxon>Clavibacter</taxon>
    </lineage>
</organism>
<dbReference type="EMBL" id="JADKRP010000001">
    <property type="protein sequence ID" value="MBF4629630.1"/>
    <property type="molecule type" value="Genomic_DNA"/>
</dbReference>
<proteinExistence type="predicted"/>
<keyword evidence="1" id="KW-0472">Membrane</keyword>
<feature type="transmembrane region" description="Helical" evidence="1">
    <location>
        <begin position="241"/>
        <end position="261"/>
    </location>
</feature>
<feature type="transmembrane region" description="Helical" evidence="1">
    <location>
        <begin position="76"/>
        <end position="93"/>
    </location>
</feature>